<feature type="signal peptide" evidence="2">
    <location>
        <begin position="1"/>
        <end position="18"/>
    </location>
</feature>
<comment type="caution">
    <text evidence="4">The sequence shown here is derived from an EMBL/GenBank/DDBJ whole genome shotgun (WGS) entry which is preliminary data.</text>
</comment>
<dbReference type="AlphaFoldDB" id="A0A2T0FME9"/>
<organism evidence="4 5">
    <name type="scientific">Wickerhamiella sorbophila</name>
    <dbReference type="NCBI Taxonomy" id="45607"/>
    <lineage>
        <taxon>Eukaryota</taxon>
        <taxon>Fungi</taxon>
        <taxon>Dikarya</taxon>
        <taxon>Ascomycota</taxon>
        <taxon>Saccharomycotina</taxon>
        <taxon>Dipodascomycetes</taxon>
        <taxon>Dipodascales</taxon>
        <taxon>Trichomonascaceae</taxon>
        <taxon>Wickerhamiella</taxon>
    </lineage>
</organism>
<dbReference type="PROSITE" id="PS01009">
    <property type="entry name" value="CRISP_1"/>
    <property type="match status" value="1"/>
</dbReference>
<keyword evidence="5" id="KW-1185">Reference proteome</keyword>
<dbReference type="InterPro" id="IPR001283">
    <property type="entry name" value="CRISP-related"/>
</dbReference>
<reference evidence="4 5" key="1">
    <citation type="submission" date="2017-04" db="EMBL/GenBank/DDBJ databases">
        <title>Genome sequencing of [Candida] sorbophila.</title>
        <authorList>
            <person name="Ahn J.O."/>
        </authorList>
    </citation>
    <scope>NUCLEOTIDE SEQUENCE [LARGE SCALE GENOMIC DNA]</scope>
    <source>
        <strain evidence="4 5">DS02</strain>
    </source>
</reference>
<dbReference type="PANTHER" id="PTHR10334">
    <property type="entry name" value="CYSTEINE-RICH SECRETORY PROTEIN-RELATED"/>
    <property type="match status" value="1"/>
</dbReference>
<dbReference type="Gene3D" id="3.40.33.10">
    <property type="entry name" value="CAP"/>
    <property type="match status" value="1"/>
</dbReference>
<accession>A0A2T0FME9</accession>
<dbReference type="STRING" id="45607.A0A2T0FME9"/>
<dbReference type="SMART" id="SM00198">
    <property type="entry name" value="SCP"/>
    <property type="match status" value="1"/>
</dbReference>
<evidence type="ECO:0000256" key="2">
    <source>
        <dbReference type="SAM" id="SignalP"/>
    </source>
</evidence>
<sequence>MQSFFIFALLSLISASEAVAVHYCPLPAPTTEAAVSTNHGTHVLPPSNKPATRGHSGSECKHGKCSVVSVPGSVAPAGSGSVAPVGSGSVAPVGSGTVAPVGSGTVAPVGSGSVPPVGSGSGSVASVGSGSVAPVGSGTVAPVGSGTVAPVGSGSVAPVGSGSVAPVGSGTVAPVGSGTVSTSDHATTSLFATGSIPGAPSASHRASVSSSANAAGSVDATGSGVSSAPASSSASAAGSVDATGSGVSSASATSSASTASVSSKSASKTSSSFQSVSKSSSSTVTSAPSVVTSAPAPPASTTQALDAFAQSMLSYHNDVRAIHQVGPLEWDQTLADFAAQAIANDAPTCNFEHTGGPYGENIAIGYGDVYKGMHVWYAEGTKYNYSDPHFSGETGHFTQMVWKSSQKLGCAHGQCANNGPLLVFCEYDPRGNIYQSMGDNVFPPK</sequence>
<proteinExistence type="predicted"/>
<dbReference type="GO" id="GO:0005576">
    <property type="term" value="C:extracellular region"/>
    <property type="evidence" value="ECO:0007669"/>
    <property type="project" value="InterPro"/>
</dbReference>
<evidence type="ECO:0000313" key="5">
    <source>
        <dbReference type="Proteomes" id="UP000238350"/>
    </source>
</evidence>
<dbReference type="InterPro" id="IPR035940">
    <property type="entry name" value="CAP_sf"/>
</dbReference>
<keyword evidence="2" id="KW-0732">Signal</keyword>
<dbReference type="GeneID" id="36517532"/>
<evidence type="ECO:0000256" key="1">
    <source>
        <dbReference type="SAM" id="MobiDB-lite"/>
    </source>
</evidence>
<protein>
    <submittedName>
        <fullName evidence="4">Cell wall protein PRY3</fullName>
    </submittedName>
</protein>
<feature type="region of interest" description="Disordered" evidence="1">
    <location>
        <begin position="214"/>
        <end position="300"/>
    </location>
</feature>
<name>A0A2T0FME9_9ASCO</name>
<evidence type="ECO:0000259" key="3">
    <source>
        <dbReference type="SMART" id="SM00198"/>
    </source>
</evidence>
<evidence type="ECO:0000313" key="4">
    <source>
        <dbReference type="EMBL" id="PRT56164.1"/>
    </source>
</evidence>
<dbReference type="RefSeq" id="XP_024666109.1">
    <property type="nucleotide sequence ID" value="XM_024810341.1"/>
</dbReference>
<gene>
    <name evidence="4" type="ORF">B9G98_03784</name>
</gene>
<dbReference type="OrthoDB" id="337038at2759"/>
<feature type="region of interest" description="Disordered" evidence="1">
    <location>
        <begin position="38"/>
        <end position="58"/>
    </location>
</feature>
<dbReference type="InterPro" id="IPR018244">
    <property type="entry name" value="Allrgn_V5/Tpx1_CS"/>
</dbReference>
<feature type="domain" description="SCP" evidence="3">
    <location>
        <begin position="307"/>
        <end position="435"/>
    </location>
</feature>
<dbReference type="Proteomes" id="UP000238350">
    <property type="component" value="Unassembled WGS sequence"/>
</dbReference>
<dbReference type="PRINTS" id="PR00837">
    <property type="entry name" value="V5TPXLIKE"/>
</dbReference>
<dbReference type="SUPFAM" id="SSF55797">
    <property type="entry name" value="PR-1-like"/>
    <property type="match status" value="1"/>
</dbReference>
<dbReference type="EMBL" id="NDIQ01000022">
    <property type="protein sequence ID" value="PRT56164.1"/>
    <property type="molecule type" value="Genomic_DNA"/>
</dbReference>
<feature type="chain" id="PRO_5015623146" evidence="2">
    <location>
        <begin position="19"/>
        <end position="445"/>
    </location>
</feature>
<dbReference type="Pfam" id="PF00188">
    <property type="entry name" value="CAP"/>
    <property type="match status" value="1"/>
</dbReference>
<dbReference type="InterPro" id="IPR014044">
    <property type="entry name" value="CAP_dom"/>
</dbReference>